<evidence type="ECO:0000256" key="1">
    <source>
        <dbReference type="SAM" id="MobiDB-lite"/>
    </source>
</evidence>
<accession>A0A5J5EL73</accession>
<comment type="caution">
    <text evidence="2">The sequence shown here is derived from an EMBL/GenBank/DDBJ whole genome shotgun (WGS) entry which is preliminary data.</text>
</comment>
<organism evidence="2 3">
    <name type="scientific">Sphaerosporella brunnea</name>
    <dbReference type="NCBI Taxonomy" id="1250544"/>
    <lineage>
        <taxon>Eukaryota</taxon>
        <taxon>Fungi</taxon>
        <taxon>Dikarya</taxon>
        <taxon>Ascomycota</taxon>
        <taxon>Pezizomycotina</taxon>
        <taxon>Pezizomycetes</taxon>
        <taxon>Pezizales</taxon>
        <taxon>Pyronemataceae</taxon>
        <taxon>Sphaerosporella</taxon>
    </lineage>
</organism>
<dbReference type="EMBL" id="VXIS01000235">
    <property type="protein sequence ID" value="KAA8895931.1"/>
    <property type="molecule type" value="Genomic_DNA"/>
</dbReference>
<name>A0A5J5EL73_9PEZI</name>
<dbReference type="AlphaFoldDB" id="A0A5J5EL73"/>
<reference evidence="2 3" key="1">
    <citation type="submission" date="2019-09" db="EMBL/GenBank/DDBJ databases">
        <title>Draft genome of the ectomycorrhizal ascomycete Sphaerosporella brunnea.</title>
        <authorList>
            <consortium name="DOE Joint Genome Institute"/>
            <person name="Benucci G.M."/>
            <person name="Marozzi G."/>
            <person name="Antonielli L."/>
            <person name="Sanchez S."/>
            <person name="Marco P."/>
            <person name="Wang X."/>
            <person name="Falini L.B."/>
            <person name="Barry K."/>
            <person name="Haridas S."/>
            <person name="Lipzen A."/>
            <person name="Labutti K."/>
            <person name="Grigoriev I.V."/>
            <person name="Murat C."/>
            <person name="Martin F."/>
            <person name="Albertini E."/>
            <person name="Donnini D."/>
            <person name="Bonito G."/>
        </authorList>
    </citation>
    <scope>NUCLEOTIDE SEQUENCE [LARGE SCALE GENOMIC DNA]</scope>
    <source>
        <strain evidence="2 3">Sb_GMNB300</strain>
    </source>
</reference>
<sequence length="297" mass="33480">MTSRSKADTDIVMSEADEDYAQSTPGDGPAEGEEFGDEDEEGEYEEEAAEEEEAEEEEGEEGEEGEEEAEAEEAEEEEAEEAEEEEAEEAEDGEAEEEEEEEAEEEEEQEEEEEEEEEEAEEEEEDDQTPVQPAQQPGVPPTSVYPIGEAYNRIRLQQYHAFLRGVGSSSRHHDILVTLIKRFYSAFPKNQTDEIVTNDVKRFYLKMDSYLVRHDRSGPGVAAIPPDVNQTGAYFDDHPPNCECQAAGNAHPLGWITCFFCHRCFPTWKSLTIHLGKKRTAPTGPNATRRHPNAPFP</sequence>
<feature type="compositionally biased region" description="Acidic residues" evidence="1">
    <location>
        <begin position="30"/>
        <end position="128"/>
    </location>
</feature>
<dbReference type="Proteomes" id="UP000326924">
    <property type="component" value="Unassembled WGS sequence"/>
</dbReference>
<evidence type="ECO:0000313" key="2">
    <source>
        <dbReference type="EMBL" id="KAA8895931.1"/>
    </source>
</evidence>
<evidence type="ECO:0000313" key="3">
    <source>
        <dbReference type="Proteomes" id="UP000326924"/>
    </source>
</evidence>
<feature type="region of interest" description="Disordered" evidence="1">
    <location>
        <begin position="1"/>
        <end position="146"/>
    </location>
</feature>
<proteinExistence type="predicted"/>
<dbReference type="InParanoid" id="A0A5J5EL73"/>
<protein>
    <submittedName>
        <fullName evidence="2">Uncharacterized protein</fullName>
    </submittedName>
</protein>
<gene>
    <name evidence="2" type="ORF">FN846DRAFT_893706</name>
</gene>
<keyword evidence="3" id="KW-1185">Reference proteome</keyword>